<dbReference type="PANTHER" id="PTHR33286">
    <property type="entry name" value="BIFUNCTIONAL INHIBITOR/LIPID-TRANSFER PROTEIN/SEED STORAGE 2S ALBUMIN SUPERFAMILY PROTEIN"/>
    <property type="match status" value="1"/>
</dbReference>
<proteinExistence type="predicted"/>
<name>A0A1E5VZM5_9POAL</name>
<feature type="transmembrane region" description="Helical" evidence="1">
    <location>
        <begin position="113"/>
        <end position="130"/>
    </location>
</feature>
<accession>A0A1E5VZM5</accession>
<comment type="caution">
    <text evidence="4">The sequence shown here is derived from an EMBL/GenBank/DDBJ whole genome shotgun (WGS) entry which is preliminary data.</text>
</comment>
<dbReference type="AlphaFoldDB" id="A0A1E5VZM5"/>
<dbReference type="Gene3D" id="1.10.110.10">
    <property type="entry name" value="Plant lipid-transfer and hydrophobic proteins"/>
    <property type="match status" value="1"/>
</dbReference>
<dbReference type="OrthoDB" id="669774at2759"/>
<dbReference type="PANTHER" id="PTHR33286:SF24">
    <property type="entry name" value="BIFUNCTIONAL INHIBITOR_PLANT LIPID TRANSFER PROTEIN_SEED STORAGE HELICAL DOMAIN-CONTAINING PROTEIN"/>
    <property type="match status" value="1"/>
</dbReference>
<feature type="signal peptide" evidence="2">
    <location>
        <begin position="1"/>
        <end position="26"/>
    </location>
</feature>
<keyword evidence="1" id="KW-1133">Transmembrane helix</keyword>
<dbReference type="InterPro" id="IPR036312">
    <property type="entry name" value="Bifun_inhib/LTP/seed_sf"/>
</dbReference>
<reference evidence="4 5" key="1">
    <citation type="submission" date="2016-09" db="EMBL/GenBank/DDBJ databases">
        <title>The draft genome of Dichanthelium oligosanthes: A C3 panicoid grass species.</title>
        <authorList>
            <person name="Studer A.J."/>
            <person name="Schnable J.C."/>
            <person name="Brutnell T.P."/>
        </authorList>
    </citation>
    <scope>NUCLEOTIDE SEQUENCE [LARGE SCALE GENOMIC DNA]</scope>
    <source>
        <strain evidence="5">cv. Kellogg 1175</strain>
        <tissue evidence="4">Leaf</tissue>
    </source>
</reference>
<evidence type="ECO:0000313" key="4">
    <source>
        <dbReference type="EMBL" id="OEL30559.1"/>
    </source>
</evidence>
<dbReference type="Pfam" id="PF14368">
    <property type="entry name" value="LTP_2"/>
    <property type="match status" value="1"/>
</dbReference>
<keyword evidence="1" id="KW-0812">Transmembrane</keyword>
<evidence type="ECO:0000256" key="1">
    <source>
        <dbReference type="SAM" id="Phobius"/>
    </source>
</evidence>
<sequence>MTIKVFIQLLVFALVLTLFKMPQSWGERSVRRSPGRGVGVDSASIKHGSAYIEPNARCCQVVRKVDMVCVRRIITSEEEEKVLNPRHVYYVSRDCNKPVPVGDKCRSKCKCQFLFRFVNIFFTLLLFIPSNK</sequence>
<feature type="domain" description="Bifunctional inhibitor/plant lipid transfer protein/seed storage helical" evidence="3">
    <location>
        <begin position="46"/>
        <end position="105"/>
    </location>
</feature>
<evidence type="ECO:0000259" key="3">
    <source>
        <dbReference type="Pfam" id="PF14368"/>
    </source>
</evidence>
<dbReference type="InterPro" id="IPR016140">
    <property type="entry name" value="Bifunc_inhib/LTP/seed_store"/>
</dbReference>
<evidence type="ECO:0000256" key="2">
    <source>
        <dbReference type="SAM" id="SignalP"/>
    </source>
</evidence>
<evidence type="ECO:0000313" key="5">
    <source>
        <dbReference type="Proteomes" id="UP000095767"/>
    </source>
</evidence>
<protein>
    <recommendedName>
        <fullName evidence="3">Bifunctional inhibitor/plant lipid transfer protein/seed storage helical domain-containing protein</fullName>
    </recommendedName>
</protein>
<feature type="chain" id="PRO_5009188635" description="Bifunctional inhibitor/plant lipid transfer protein/seed storage helical domain-containing protein" evidence="2">
    <location>
        <begin position="27"/>
        <end position="132"/>
    </location>
</feature>
<organism evidence="4 5">
    <name type="scientific">Dichanthelium oligosanthes</name>
    <dbReference type="NCBI Taxonomy" id="888268"/>
    <lineage>
        <taxon>Eukaryota</taxon>
        <taxon>Viridiplantae</taxon>
        <taxon>Streptophyta</taxon>
        <taxon>Embryophyta</taxon>
        <taxon>Tracheophyta</taxon>
        <taxon>Spermatophyta</taxon>
        <taxon>Magnoliopsida</taxon>
        <taxon>Liliopsida</taxon>
        <taxon>Poales</taxon>
        <taxon>Poaceae</taxon>
        <taxon>PACMAD clade</taxon>
        <taxon>Panicoideae</taxon>
        <taxon>Panicodae</taxon>
        <taxon>Paniceae</taxon>
        <taxon>Dichantheliinae</taxon>
        <taxon>Dichanthelium</taxon>
    </lineage>
</organism>
<dbReference type="Proteomes" id="UP000095767">
    <property type="component" value="Unassembled WGS sequence"/>
</dbReference>
<keyword evidence="5" id="KW-1185">Reference proteome</keyword>
<keyword evidence="1" id="KW-0472">Membrane</keyword>
<gene>
    <name evidence="4" type="ORF">BAE44_0008422</name>
</gene>
<keyword evidence="2" id="KW-0732">Signal</keyword>
<dbReference type="EMBL" id="LWDX02025362">
    <property type="protein sequence ID" value="OEL30559.1"/>
    <property type="molecule type" value="Genomic_DNA"/>
</dbReference>